<dbReference type="SUPFAM" id="SSF53756">
    <property type="entry name" value="UDP-Glycosyltransferase/glycogen phosphorylase"/>
    <property type="match status" value="1"/>
</dbReference>
<organism evidence="14 15">
    <name type="scientific">Drosophila willistoni</name>
    <name type="common">Fruit fly</name>
    <dbReference type="NCBI Taxonomy" id="7260"/>
    <lineage>
        <taxon>Eukaryota</taxon>
        <taxon>Metazoa</taxon>
        <taxon>Ecdysozoa</taxon>
        <taxon>Arthropoda</taxon>
        <taxon>Hexapoda</taxon>
        <taxon>Insecta</taxon>
        <taxon>Pterygota</taxon>
        <taxon>Neoptera</taxon>
        <taxon>Endopterygota</taxon>
        <taxon>Diptera</taxon>
        <taxon>Brachycera</taxon>
        <taxon>Muscomorpha</taxon>
        <taxon>Ephydroidea</taxon>
        <taxon>Drosophilidae</taxon>
        <taxon>Drosophila</taxon>
        <taxon>Sophophora</taxon>
    </lineage>
</organism>
<evidence type="ECO:0000259" key="12">
    <source>
        <dbReference type="Pfam" id="PF00852"/>
    </source>
</evidence>
<dbReference type="FunFam" id="3.40.50.11660:FF:000002">
    <property type="entry name" value="Alpha-(1,3)-fucosyltransferase"/>
    <property type="match status" value="1"/>
</dbReference>
<dbReference type="PhylomeDB" id="B4N1D7"/>
<dbReference type="FunCoup" id="B4N1D7">
    <property type="interactions" value="552"/>
</dbReference>
<dbReference type="PANTHER" id="PTHR11929:SF194">
    <property type="entry name" value="ALPHA-(1,3)-FUCOSYLTRANSFERASE 10"/>
    <property type="match status" value="1"/>
</dbReference>
<dbReference type="eggNOG" id="KOG2619">
    <property type="taxonomic scope" value="Eukaryota"/>
</dbReference>
<dbReference type="EC" id="2.4.1.-" evidence="11"/>
<dbReference type="GO" id="GO:0032580">
    <property type="term" value="C:Golgi cisterna membrane"/>
    <property type="evidence" value="ECO:0007669"/>
    <property type="project" value="UniProtKB-SubCell"/>
</dbReference>
<dbReference type="Gene3D" id="3.40.50.11660">
    <property type="entry name" value="Glycosyl transferase family 10, C-terminal domain"/>
    <property type="match status" value="1"/>
</dbReference>
<dbReference type="KEGG" id="dwi:6643824"/>
<dbReference type="GO" id="GO:0046920">
    <property type="term" value="F:alpha-(1-&gt;3)-fucosyltransferase activity"/>
    <property type="evidence" value="ECO:0007669"/>
    <property type="project" value="TreeGrafter"/>
</dbReference>
<feature type="domain" description="Fucosyltransferase N-terminal" evidence="13">
    <location>
        <begin position="44"/>
        <end position="143"/>
    </location>
</feature>
<keyword evidence="8 11" id="KW-1133">Transmembrane helix</keyword>
<evidence type="ECO:0000256" key="8">
    <source>
        <dbReference type="ARBA" id="ARBA00022989"/>
    </source>
</evidence>
<sequence length="433" mass="51441">MRPWRNRHLSIALHLIIWLTILVICWNIFRAGDKPRKDKAKDKPTEVLWWSSAMSWSYDEIRTCGIHKCRFTNNRQRLSQAMAVLFYGSNMKMHDFPLPRLPQHIWALLHEESPRNVPFVPFNEFLRHFNYTSTFSRHSDLPLTTQYLPGVSELTTMKYFNDFYTKSFHFTHVIFLQSDCDTMSGREDYVKELIRHIRVDSYGKCLHNKDLPPSLQEDYLNRMYSTELLNFFKHYKFMIAIENGICNDYITEKFWRPLVAGVIPIYFGSPTIKDWQPQNKSAIYVDDFPNAAALAEYLLFLADNQTEYDSYRQHKLNSANNIDNKRLIENIMTRYYQIDETQKEGSSLFQKFECAMCQRLASSEKYKSADVRHYECPLPPIHAPLSNKQEPHHAEDWRSMMEVGRCQAQLLDNFFQANRSFTQEQFEQKLYEC</sequence>
<dbReference type="AlphaFoldDB" id="B4N1D7"/>
<evidence type="ECO:0000256" key="11">
    <source>
        <dbReference type="RuleBase" id="RU003832"/>
    </source>
</evidence>
<comment type="similarity">
    <text evidence="3 11">Belongs to the glycosyltransferase 10 family.</text>
</comment>
<dbReference type="HOGENOM" id="CLU_032075_0_2_1"/>
<feature type="domain" description="Fucosyltransferase C-terminal" evidence="12">
    <location>
        <begin position="172"/>
        <end position="368"/>
    </location>
</feature>
<evidence type="ECO:0000313" key="14">
    <source>
        <dbReference type="EMBL" id="EDW78074.1"/>
    </source>
</evidence>
<proteinExistence type="inferred from homology"/>
<dbReference type="InParanoid" id="B4N1D7"/>
<dbReference type="Pfam" id="PF17039">
    <property type="entry name" value="Glyco_tran_10_N"/>
    <property type="match status" value="1"/>
</dbReference>
<evidence type="ECO:0000256" key="6">
    <source>
        <dbReference type="ARBA" id="ARBA00022692"/>
    </source>
</evidence>
<name>B4N1D7_DROWI</name>
<dbReference type="PANTHER" id="PTHR11929">
    <property type="entry name" value="ALPHA- 1,3 -FUCOSYLTRANSFERASE"/>
    <property type="match status" value="1"/>
</dbReference>
<gene>
    <name evidence="14" type="primary">Dwil\GK24808</name>
    <name evidence="14" type="ORF">Dwil_GK24808</name>
</gene>
<keyword evidence="4 11" id="KW-0328">Glycosyltransferase</keyword>
<keyword evidence="5 11" id="KW-0808">Transferase</keyword>
<dbReference type="Proteomes" id="UP000007798">
    <property type="component" value="Unassembled WGS sequence"/>
</dbReference>
<dbReference type="OMA" id="HYMKELM"/>
<evidence type="ECO:0000256" key="10">
    <source>
        <dbReference type="ARBA" id="ARBA00023180"/>
    </source>
</evidence>
<evidence type="ECO:0000259" key="13">
    <source>
        <dbReference type="Pfam" id="PF17039"/>
    </source>
</evidence>
<comment type="pathway">
    <text evidence="2">Protein modification; protein glycosylation.</text>
</comment>
<protein>
    <recommendedName>
        <fullName evidence="11">Fucosyltransferase</fullName>
        <ecNumber evidence="11">2.4.1.-</ecNumber>
    </recommendedName>
</protein>
<keyword evidence="7" id="KW-0735">Signal-anchor</keyword>
<evidence type="ECO:0000256" key="3">
    <source>
        <dbReference type="ARBA" id="ARBA00008919"/>
    </source>
</evidence>
<evidence type="ECO:0000256" key="9">
    <source>
        <dbReference type="ARBA" id="ARBA00023136"/>
    </source>
</evidence>
<dbReference type="InterPro" id="IPR038577">
    <property type="entry name" value="GT10-like_C_sf"/>
</dbReference>
<evidence type="ECO:0000256" key="2">
    <source>
        <dbReference type="ARBA" id="ARBA00004922"/>
    </source>
</evidence>
<keyword evidence="15" id="KW-1185">Reference proteome</keyword>
<reference evidence="14 15" key="1">
    <citation type="journal article" date="2007" name="Nature">
        <title>Evolution of genes and genomes on the Drosophila phylogeny.</title>
        <authorList>
            <consortium name="Drosophila 12 Genomes Consortium"/>
            <person name="Clark A.G."/>
            <person name="Eisen M.B."/>
            <person name="Smith D.R."/>
            <person name="Bergman C.M."/>
            <person name="Oliver B."/>
            <person name="Markow T.A."/>
            <person name="Kaufman T.C."/>
            <person name="Kellis M."/>
            <person name="Gelbart W."/>
            <person name="Iyer V.N."/>
            <person name="Pollard D.A."/>
            <person name="Sackton T.B."/>
            <person name="Larracuente A.M."/>
            <person name="Singh N.D."/>
            <person name="Abad J.P."/>
            <person name="Abt D.N."/>
            <person name="Adryan B."/>
            <person name="Aguade M."/>
            <person name="Akashi H."/>
            <person name="Anderson W.W."/>
            <person name="Aquadro C.F."/>
            <person name="Ardell D.H."/>
            <person name="Arguello R."/>
            <person name="Artieri C.G."/>
            <person name="Barbash D.A."/>
            <person name="Barker D."/>
            <person name="Barsanti P."/>
            <person name="Batterham P."/>
            <person name="Batzoglou S."/>
            <person name="Begun D."/>
            <person name="Bhutkar A."/>
            <person name="Blanco E."/>
            <person name="Bosak S.A."/>
            <person name="Bradley R.K."/>
            <person name="Brand A.D."/>
            <person name="Brent M.R."/>
            <person name="Brooks A.N."/>
            <person name="Brown R.H."/>
            <person name="Butlin R.K."/>
            <person name="Caggese C."/>
            <person name="Calvi B.R."/>
            <person name="Bernardo de Carvalho A."/>
            <person name="Caspi A."/>
            <person name="Castrezana S."/>
            <person name="Celniker S.E."/>
            <person name="Chang J.L."/>
            <person name="Chapple C."/>
            <person name="Chatterji S."/>
            <person name="Chinwalla A."/>
            <person name="Civetta A."/>
            <person name="Clifton S.W."/>
            <person name="Comeron J.M."/>
            <person name="Costello J.C."/>
            <person name="Coyne J.A."/>
            <person name="Daub J."/>
            <person name="David R.G."/>
            <person name="Delcher A.L."/>
            <person name="Delehaunty K."/>
            <person name="Do C.B."/>
            <person name="Ebling H."/>
            <person name="Edwards K."/>
            <person name="Eickbush T."/>
            <person name="Evans J.D."/>
            <person name="Filipski A."/>
            <person name="Findeiss S."/>
            <person name="Freyhult E."/>
            <person name="Fulton L."/>
            <person name="Fulton R."/>
            <person name="Garcia A.C."/>
            <person name="Gardiner A."/>
            <person name="Garfield D.A."/>
            <person name="Garvin B.E."/>
            <person name="Gibson G."/>
            <person name="Gilbert D."/>
            <person name="Gnerre S."/>
            <person name="Godfrey J."/>
            <person name="Good R."/>
            <person name="Gotea V."/>
            <person name="Gravely B."/>
            <person name="Greenberg A.J."/>
            <person name="Griffiths-Jones S."/>
            <person name="Gross S."/>
            <person name="Guigo R."/>
            <person name="Gustafson E.A."/>
            <person name="Haerty W."/>
            <person name="Hahn M.W."/>
            <person name="Halligan D.L."/>
            <person name="Halpern A.L."/>
            <person name="Halter G.M."/>
            <person name="Han M.V."/>
            <person name="Heger A."/>
            <person name="Hillier L."/>
            <person name="Hinrichs A.S."/>
            <person name="Holmes I."/>
            <person name="Hoskins R.A."/>
            <person name="Hubisz M.J."/>
            <person name="Hultmark D."/>
            <person name="Huntley M.A."/>
            <person name="Jaffe D.B."/>
            <person name="Jagadeeshan S."/>
            <person name="Jeck W.R."/>
            <person name="Johnson J."/>
            <person name="Jones C.D."/>
            <person name="Jordan W.C."/>
            <person name="Karpen G.H."/>
            <person name="Kataoka E."/>
            <person name="Keightley P.D."/>
            <person name="Kheradpour P."/>
            <person name="Kirkness E.F."/>
            <person name="Koerich L.B."/>
            <person name="Kristiansen K."/>
            <person name="Kudrna D."/>
            <person name="Kulathinal R.J."/>
            <person name="Kumar S."/>
            <person name="Kwok R."/>
            <person name="Lander E."/>
            <person name="Langley C.H."/>
            <person name="Lapoint R."/>
            <person name="Lazzaro B.P."/>
            <person name="Lee S.J."/>
            <person name="Levesque L."/>
            <person name="Li R."/>
            <person name="Lin C.F."/>
            <person name="Lin M.F."/>
            <person name="Lindblad-Toh K."/>
            <person name="Llopart A."/>
            <person name="Long M."/>
            <person name="Low L."/>
            <person name="Lozovsky E."/>
            <person name="Lu J."/>
            <person name="Luo M."/>
            <person name="Machado C.A."/>
            <person name="Makalowski W."/>
            <person name="Marzo M."/>
            <person name="Matsuda M."/>
            <person name="Matzkin L."/>
            <person name="McAllister B."/>
            <person name="McBride C.S."/>
            <person name="McKernan B."/>
            <person name="McKernan K."/>
            <person name="Mendez-Lago M."/>
            <person name="Minx P."/>
            <person name="Mollenhauer M.U."/>
            <person name="Montooth K."/>
            <person name="Mount S.M."/>
            <person name="Mu X."/>
            <person name="Myers E."/>
            <person name="Negre B."/>
            <person name="Newfeld S."/>
            <person name="Nielsen R."/>
            <person name="Noor M.A."/>
            <person name="O'Grady P."/>
            <person name="Pachter L."/>
            <person name="Papaceit M."/>
            <person name="Parisi M.J."/>
            <person name="Parisi M."/>
            <person name="Parts L."/>
            <person name="Pedersen J.S."/>
            <person name="Pesole G."/>
            <person name="Phillippy A.M."/>
            <person name="Ponting C.P."/>
            <person name="Pop M."/>
            <person name="Porcelli D."/>
            <person name="Powell J.R."/>
            <person name="Prohaska S."/>
            <person name="Pruitt K."/>
            <person name="Puig M."/>
            <person name="Quesneville H."/>
            <person name="Ram K.R."/>
            <person name="Rand D."/>
            <person name="Rasmussen M.D."/>
            <person name="Reed L.K."/>
            <person name="Reenan R."/>
            <person name="Reily A."/>
            <person name="Remington K.A."/>
            <person name="Rieger T.T."/>
            <person name="Ritchie M.G."/>
            <person name="Robin C."/>
            <person name="Rogers Y.H."/>
            <person name="Rohde C."/>
            <person name="Rozas J."/>
            <person name="Rubenfield M.J."/>
            <person name="Ruiz A."/>
            <person name="Russo S."/>
            <person name="Salzberg S.L."/>
            <person name="Sanchez-Gracia A."/>
            <person name="Saranga D.J."/>
            <person name="Sato H."/>
            <person name="Schaeffer S.W."/>
            <person name="Schatz M.C."/>
            <person name="Schlenke T."/>
            <person name="Schwartz R."/>
            <person name="Segarra C."/>
            <person name="Singh R.S."/>
            <person name="Sirot L."/>
            <person name="Sirota M."/>
            <person name="Sisneros N.B."/>
            <person name="Smith C.D."/>
            <person name="Smith T.F."/>
            <person name="Spieth J."/>
            <person name="Stage D.E."/>
            <person name="Stark A."/>
            <person name="Stephan W."/>
            <person name="Strausberg R.L."/>
            <person name="Strempel S."/>
            <person name="Sturgill D."/>
            <person name="Sutton G."/>
            <person name="Sutton G.G."/>
            <person name="Tao W."/>
            <person name="Teichmann S."/>
            <person name="Tobari Y.N."/>
            <person name="Tomimura Y."/>
            <person name="Tsolas J.M."/>
            <person name="Valente V.L."/>
            <person name="Venter E."/>
            <person name="Venter J.C."/>
            <person name="Vicario S."/>
            <person name="Vieira F.G."/>
            <person name="Vilella A.J."/>
            <person name="Villasante A."/>
            <person name="Walenz B."/>
            <person name="Wang J."/>
            <person name="Wasserman M."/>
            <person name="Watts T."/>
            <person name="Wilson D."/>
            <person name="Wilson R.K."/>
            <person name="Wing R.A."/>
            <person name="Wolfner M.F."/>
            <person name="Wong A."/>
            <person name="Wong G.K."/>
            <person name="Wu C.I."/>
            <person name="Wu G."/>
            <person name="Yamamoto D."/>
            <person name="Yang H.P."/>
            <person name="Yang S.P."/>
            <person name="Yorke J.A."/>
            <person name="Yoshida K."/>
            <person name="Zdobnov E."/>
            <person name="Zhang P."/>
            <person name="Zhang Y."/>
            <person name="Zimin A.V."/>
            <person name="Baldwin J."/>
            <person name="Abdouelleil A."/>
            <person name="Abdulkadir J."/>
            <person name="Abebe A."/>
            <person name="Abera B."/>
            <person name="Abreu J."/>
            <person name="Acer S.C."/>
            <person name="Aftuck L."/>
            <person name="Alexander A."/>
            <person name="An P."/>
            <person name="Anderson E."/>
            <person name="Anderson S."/>
            <person name="Arachi H."/>
            <person name="Azer M."/>
            <person name="Bachantsang P."/>
            <person name="Barry A."/>
            <person name="Bayul T."/>
            <person name="Berlin A."/>
            <person name="Bessette D."/>
            <person name="Bloom T."/>
            <person name="Blye J."/>
            <person name="Boguslavskiy L."/>
            <person name="Bonnet C."/>
            <person name="Boukhgalter B."/>
            <person name="Bourzgui I."/>
            <person name="Brown A."/>
            <person name="Cahill P."/>
            <person name="Channer S."/>
            <person name="Cheshatsang Y."/>
            <person name="Chuda L."/>
            <person name="Citroen M."/>
            <person name="Collymore A."/>
            <person name="Cooke P."/>
            <person name="Costello M."/>
            <person name="D'Aco K."/>
            <person name="Daza R."/>
            <person name="De Haan G."/>
            <person name="DeGray S."/>
            <person name="DeMaso C."/>
            <person name="Dhargay N."/>
            <person name="Dooley K."/>
            <person name="Dooley E."/>
            <person name="Doricent M."/>
            <person name="Dorje P."/>
            <person name="Dorjee K."/>
            <person name="Dupes A."/>
            <person name="Elong R."/>
            <person name="Falk J."/>
            <person name="Farina A."/>
            <person name="Faro S."/>
            <person name="Ferguson D."/>
            <person name="Fisher S."/>
            <person name="Foley C.D."/>
            <person name="Franke A."/>
            <person name="Friedrich D."/>
            <person name="Gadbois L."/>
            <person name="Gearin G."/>
            <person name="Gearin C.R."/>
            <person name="Giannoukos G."/>
            <person name="Goode T."/>
            <person name="Graham J."/>
            <person name="Grandbois E."/>
            <person name="Grewal S."/>
            <person name="Gyaltsen K."/>
            <person name="Hafez N."/>
            <person name="Hagos B."/>
            <person name="Hall J."/>
            <person name="Henson C."/>
            <person name="Hollinger A."/>
            <person name="Honan T."/>
            <person name="Huard M.D."/>
            <person name="Hughes L."/>
            <person name="Hurhula B."/>
            <person name="Husby M.E."/>
            <person name="Kamat A."/>
            <person name="Kanga B."/>
            <person name="Kashin S."/>
            <person name="Khazanovich D."/>
            <person name="Kisner P."/>
            <person name="Lance K."/>
            <person name="Lara M."/>
            <person name="Lee W."/>
            <person name="Lennon N."/>
            <person name="Letendre F."/>
            <person name="LeVine R."/>
            <person name="Lipovsky A."/>
            <person name="Liu X."/>
            <person name="Liu J."/>
            <person name="Liu S."/>
            <person name="Lokyitsang T."/>
            <person name="Lokyitsang Y."/>
            <person name="Lubonja R."/>
            <person name="Lui A."/>
            <person name="MacDonald P."/>
            <person name="Magnisalis V."/>
            <person name="Maru K."/>
            <person name="Matthews C."/>
            <person name="McCusker W."/>
            <person name="McDonough S."/>
            <person name="Mehta T."/>
            <person name="Meldrim J."/>
            <person name="Meneus L."/>
            <person name="Mihai O."/>
            <person name="Mihalev A."/>
            <person name="Mihova T."/>
            <person name="Mittelman R."/>
            <person name="Mlenga V."/>
            <person name="Montmayeur A."/>
            <person name="Mulrain L."/>
            <person name="Navidi A."/>
            <person name="Naylor J."/>
            <person name="Negash T."/>
            <person name="Nguyen T."/>
            <person name="Nguyen N."/>
            <person name="Nicol R."/>
            <person name="Norbu C."/>
            <person name="Norbu N."/>
            <person name="Novod N."/>
            <person name="O'Neill B."/>
            <person name="Osman S."/>
            <person name="Markiewicz E."/>
            <person name="Oyono O.L."/>
            <person name="Patti C."/>
            <person name="Phunkhang P."/>
            <person name="Pierre F."/>
            <person name="Priest M."/>
            <person name="Raghuraman S."/>
            <person name="Rege F."/>
            <person name="Reyes R."/>
            <person name="Rise C."/>
            <person name="Rogov P."/>
            <person name="Ross K."/>
            <person name="Ryan E."/>
            <person name="Settipalli S."/>
            <person name="Shea T."/>
            <person name="Sherpa N."/>
            <person name="Shi L."/>
            <person name="Shih D."/>
            <person name="Sparrow T."/>
            <person name="Spaulding J."/>
            <person name="Stalker J."/>
            <person name="Stange-Thomann N."/>
            <person name="Stavropoulos S."/>
            <person name="Stone C."/>
            <person name="Strader C."/>
            <person name="Tesfaye S."/>
            <person name="Thomson T."/>
            <person name="Thoulutsang Y."/>
            <person name="Thoulutsang D."/>
            <person name="Topham K."/>
            <person name="Topping I."/>
            <person name="Tsamla T."/>
            <person name="Vassiliev H."/>
            <person name="Vo A."/>
            <person name="Wangchuk T."/>
            <person name="Wangdi T."/>
            <person name="Weiand M."/>
            <person name="Wilkinson J."/>
            <person name="Wilson A."/>
            <person name="Yadav S."/>
            <person name="Young G."/>
            <person name="Yu Q."/>
            <person name="Zembek L."/>
            <person name="Zhong D."/>
            <person name="Zimmer A."/>
            <person name="Zwirko Z."/>
            <person name="Jaffe D.B."/>
            <person name="Alvarez P."/>
            <person name="Brockman W."/>
            <person name="Butler J."/>
            <person name="Chin C."/>
            <person name="Gnerre S."/>
            <person name="Grabherr M."/>
            <person name="Kleber M."/>
            <person name="Mauceli E."/>
            <person name="MacCallum I."/>
        </authorList>
    </citation>
    <scope>NUCLEOTIDE SEQUENCE [LARGE SCALE GENOMIC DNA]</scope>
    <source>
        <strain evidence="15">Tucson 14030-0811.24</strain>
    </source>
</reference>
<keyword evidence="10" id="KW-0325">Glycoprotein</keyword>
<comment type="subcellular location">
    <subcellularLocation>
        <location evidence="1 11">Golgi apparatus</location>
        <location evidence="1 11">Golgi stack membrane</location>
        <topology evidence="1 11">Single-pass type II membrane protein</topology>
    </subcellularLocation>
</comment>
<keyword evidence="6 11" id="KW-0812">Transmembrane</keyword>
<keyword evidence="9 11" id="KW-0472">Membrane</keyword>
<evidence type="ECO:0000256" key="7">
    <source>
        <dbReference type="ARBA" id="ARBA00022968"/>
    </source>
</evidence>
<dbReference type="EMBL" id="CH963920">
    <property type="protein sequence ID" value="EDW78074.1"/>
    <property type="molecule type" value="Genomic_DNA"/>
</dbReference>
<evidence type="ECO:0000256" key="4">
    <source>
        <dbReference type="ARBA" id="ARBA00022676"/>
    </source>
</evidence>
<dbReference type="OrthoDB" id="9993460at2759"/>
<dbReference type="UniPathway" id="UPA00378"/>
<accession>B4N1D7</accession>
<evidence type="ECO:0000256" key="1">
    <source>
        <dbReference type="ARBA" id="ARBA00004447"/>
    </source>
</evidence>
<evidence type="ECO:0000256" key="5">
    <source>
        <dbReference type="ARBA" id="ARBA00022679"/>
    </source>
</evidence>
<evidence type="ECO:0000313" key="15">
    <source>
        <dbReference type="Proteomes" id="UP000007798"/>
    </source>
</evidence>
<keyword evidence="11" id="KW-0333">Golgi apparatus</keyword>
<dbReference type="InterPro" id="IPR001503">
    <property type="entry name" value="Glyco_trans_10"/>
</dbReference>
<dbReference type="Pfam" id="PF00852">
    <property type="entry name" value="Glyco_transf_10"/>
    <property type="match status" value="1"/>
</dbReference>
<dbReference type="InterPro" id="IPR055270">
    <property type="entry name" value="Glyco_tran_10_C"/>
</dbReference>
<dbReference type="STRING" id="7260.B4N1D7"/>
<feature type="transmembrane region" description="Helical" evidence="11">
    <location>
        <begin position="12"/>
        <end position="29"/>
    </location>
</feature>
<dbReference type="InterPro" id="IPR031481">
    <property type="entry name" value="Glyco_tran_10_N"/>
</dbReference>